<comment type="caution">
    <text evidence="2">The sequence shown here is derived from an EMBL/GenBank/DDBJ whole genome shotgun (WGS) entry which is preliminary data.</text>
</comment>
<evidence type="ECO:0000313" key="2">
    <source>
        <dbReference type="EMBL" id="GIY57098.1"/>
    </source>
</evidence>
<feature type="region of interest" description="Disordered" evidence="1">
    <location>
        <begin position="35"/>
        <end position="62"/>
    </location>
</feature>
<proteinExistence type="predicted"/>
<keyword evidence="3" id="KW-1185">Reference proteome</keyword>
<name>A0AAV4UH60_9ARAC</name>
<accession>A0AAV4UH60</accession>
<feature type="compositionally biased region" description="Pro residues" evidence="1">
    <location>
        <begin position="41"/>
        <end position="50"/>
    </location>
</feature>
<evidence type="ECO:0000313" key="3">
    <source>
        <dbReference type="Proteomes" id="UP001054837"/>
    </source>
</evidence>
<gene>
    <name evidence="2" type="ORF">CDAR_419841</name>
</gene>
<sequence length="86" mass="9503">MECFMGAHNRSTMMGNRLLGHSAGDRKLKIDVAQHRARGGRPPPYPPPHWPSAKEDGVSSEECLPANDTISTLCPQIPDELSHPFR</sequence>
<dbReference type="AlphaFoldDB" id="A0AAV4UH60"/>
<dbReference type="Proteomes" id="UP001054837">
    <property type="component" value="Unassembled WGS sequence"/>
</dbReference>
<evidence type="ECO:0000256" key="1">
    <source>
        <dbReference type="SAM" id="MobiDB-lite"/>
    </source>
</evidence>
<organism evidence="2 3">
    <name type="scientific">Caerostris darwini</name>
    <dbReference type="NCBI Taxonomy" id="1538125"/>
    <lineage>
        <taxon>Eukaryota</taxon>
        <taxon>Metazoa</taxon>
        <taxon>Ecdysozoa</taxon>
        <taxon>Arthropoda</taxon>
        <taxon>Chelicerata</taxon>
        <taxon>Arachnida</taxon>
        <taxon>Araneae</taxon>
        <taxon>Araneomorphae</taxon>
        <taxon>Entelegynae</taxon>
        <taxon>Araneoidea</taxon>
        <taxon>Araneidae</taxon>
        <taxon>Caerostris</taxon>
    </lineage>
</organism>
<reference evidence="2 3" key="1">
    <citation type="submission" date="2021-06" db="EMBL/GenBank/DDBJ databases">
        <title>Caerostris darwini draft genome.</title>
        <authorList>
            <person name="Kono N."/>
            <person name="Arakawa K."/>
        </authorList>
    </citation>
    <scope>NUCLEOTIDE SEQUENCE [LARGE SCALE GENOMIC DNA]</scope>
</reference>
<dbReference type="EMBL" id="BPLQ01011283">
    <property type="protein sequence ID" value="GIY57098.1"/>
    <property type="molecule type" value="Genomic_DNA"/>
</dbReference>
<protein>
    <submittedName>
        <fullName evidence="2">Uncharacterized protein</fullName>
    </submittedName>
</protein>